<dbReference type="PROSITE" id="PS50119">
    <property type="entry name" value="ZF_BBOX"/>
    <property type="match status" value="1"/>
</dbReference>
<dbReference type="InterPro" id="IPR013083">
    <property type="entry name" value="Znf_RING/FYVE/PHD"/>
</dbReference>
<dbReference type="FunFam" id="2.60.120.920:FF:000004">
    <property type="entry name" value="Butyrophilin subfamily 1 member A1"/>
    <property type="match status" value="1"/>
</dbReference>
<keyword evidence="1" id="KW-0479">Metal-binding</keyword>
<dbReference type="InterPro" id="IPR001841">
    <property type="entry name" value="Znf_RING"/>
</dbReference>
<dbReference type="InterPro" id="IPR003879">
    <property type="entry name" value="Butyrophylin_SPRY"/>
</dbReference>
<evidence type="ECO:0000313" key="9">
    <source>
        <dbReference type="Proteomes" id="UP000287033"/>
    </source>
</evidence>
<dbReference type="CDD" id="cd16594">
    <property type="entry name" value="RING-HC_TRIM7-like_C-IV"/>
    <property type="match status" value="1"/>
</dbReference>
<dbReference type="Pfam" id="PF15227">
    <property type="entry name" value="zf-C3HC4_4"/>
    <property type="match status" value="1"/>
</dbReference>
<evidence type="ECO:0000256" key="2">
    <source>
        <dbReference type="ARBA" id="ARBA00022771"/>
    </source>
</evidence>
<dbReference type="Proteomes" id="UP000287033">
    <property type="component" value="Unassembled WGS sequence"/>
</dbReference>
<name>A0A401SLT7_CHIPU</name>
<dbReference type="PRINTS" id="PR01407">
    <property type="entry name" value="BUTYPHLNCDUF"/>
</dbReference>
<evidence type="ECO:0000259" key="5">
    <source>
        <dbReference type="PROSITE" id="PS50089"/>
    </source>
</evidence>
<dbReference type="SUPFAM" id="SSF57845">
    <property type="entry name" value="B-box zinc-binding domain"/>
    <property type="match status" value="1"/>
</dbReference>
<dbReference type="PANTHER" id="PTHR24103">
    <property type="entry name" value="E3 UBIQUITIN-PROTEIN LIGASE TRIM"/>
    <property type="match status" value="1"/>
</dbReference>
<dbReference type="InterPro" id="IPR000315">
    <property type="entry name" value="Znf_B-box"/>
</dbReference>
<proteinExistence type="predicted"/>
<dbReference type="InterPro" id="IPR013320">
    <property type="entry name" value="ConA-like_dom_sf"/>
</dbReference>
<dbReference type="SMART" id="SM00336">
    <property type="entry name" value="BBOX"/>
    <property type="match status" value="1"/>
</dbReference>
<dbReference type="InterPro" id="IPR050143">
    <property type="entry name" value="TRIM/RBCC"/>
</dbReference>
<feature type="domain" description="B30.2/SPRY" evidence="7">
    <location>
        <begin position="278"/>
        <end position="475"/>
    </location>
</feature>
<dbReference type="OMA" id="GYWVIEM"/>
<dbReference type="Pfam" id="PF13765">
    <property type="entry name" value="PRY"/>
    <property type="match status" value="1"/>
</dbReference>
<feature type="domain" description="B box-type" evidence="6">
    <location>
        <begin position="89"/>
        <end position="130"/>
    </location>
</feature>
<accession>A0A401SLT7</accession>
<gene>
    <name evidence="8" type="ORF">chiPu_0009795</name>
</gene>
<evidence type="ECO:0000259" key="7">
    <source>
        <dbReference type="PROSITE" id="PS50188"/>
    </source>
</evidence>
<dbReference type="PROSITE" id="PS00518">
    <property type="entry name" value="ZF_RING_1"/>
    <property type="match status" value="1"/>
</dbReference>
<dbReference type="GO" id="GO:0008270">
    <property type="term" value="F:zinc ion binding"/>
    <property type="evidence" value="ECO:0007669"/>
    <property type="project" value="UniProtKB-KW"/>
</dbReference>
<dbReference type="OrthoDB" id="128536at2759"/>
<reference evidence="8 9" key="1">
    <citation type="journal article" date="2018" name="Nat. Ecol. Evol.">
        <title>Shark genomes provide insights into elasmobranch evolution and the origin of vertebrates.</title>
        <authorList>
            <person name="Hara Y"/>
            <person name="Yamaguchi K"/>
            <person name="Onimaru K"/>
            <person name="Kadota M"/>
            <person name="Koyanagi M"/>
            <person name="Keeley SD"/>
            <person name="Tatsumi K"/>
            <person name="Tanaka K"/>
            <person name="Motone F"/>
            <person name="Kageyama Y"/>
            <person name="Nozu R"/>
            <person name="Adachi N"/>
            <person name="Nishimura O"/>
            <person name="Nakagawa R"/>
            <person name="Tanegashima C"/>
            <person name="Kiyatake I"/>
            <person name="Matsumoto R"/>
            <person name="Murakumo K"/>
            <person name="Nishida K"/>
            <person name="Terakita A"/>
            <person name="Kuratani S"/>
            <person name="Sato K"/>
            <person name="Hyodo S Kuraku.S."/>
        </authorList>
    </citation>
    <scope>NUCLEOTIDE SEQUENCE [LARGE SCALE GENOMIC DNA]</scope>
</reference>
<dbReference type="SMART" id="SM00184">
    <property type="entry name" value="RING"/>
    <property type="match status" value="1"/>
</dbReference>
<feature type="domain" description="RING-type" evidence="5">
    <location>
        <begin position="16"/>
        <end position="57"/>
    </location>
</feature>
<dbReference type="Gene3D" id="3.30.160.60">
    <property type="entry name" value="Classic Zinc Finger"/>
    <property type="match status" value="1"/>
</dbReference>
<keyword evidence="2 4" id="KW-0863">Zinc-finger</keyword>
<evidence type="ECO:0000256" key="4">
    <source>
        <dbReference type="PROSITE-ProRule" id="PRU00024"/>
    </source>
</evidence>
<dbReference type="PROSITE" id="PS50089">
    <property type="entry name" value="ZF_RING_2"/>
    <property type="match status" value="1"/>
</dbReference>
<protein>
    <submittedName>
        <fullName evidence="8">Uncharacterized protein</fullName>
    </submittedName>
</protein>
<dbReference type="PROSITE" id="PS50188">
    <property type="entry name" value="B302_SPRY"/>
    <property type="match status" value="1"/>
</dbReference>
<evidence type="ECO:0000259" key="6">
    <source>
        <dbReference type="PROSITE" id="PS50119"/>
    </source>
</evidence>
<evidence type="ECO:0000256" key="1">
    <source>
        <dbReference type="ARBA" id="ARBA00022723"/>
    </source>
</evidence>
<dbReference type="Pfam" id="PF00622">
    <property type="entry name" value="SPRY"/>
    <property type="match status" value="1"/>
</dbReference>
<dbReference type="InterPro" id="IPR017907">
    <property type="entry name" value="Znf_RING_CS"/>
</dbReference>
<organism evidence="8 9">
    <name type="scientific">Chiloscyllium punctatum</name>
    <name type="common">Brownbanded bambooshark</name>
    <name type="synonym">Hemiscyllium punctatum</name>
    <dbReference type="NCBI Taxonomy" id="137246"/>
    <lineage>
        <taxon>Eukaryota</taxon>
        <taxon>Metazoa</taxon>
        <taxon>Chordata</taxon>
        <taxon>Craniata</taxon>
        <taxon>Vertebrata</taxon>
        <taxon>Chondrichthyes</taxon>
        <taxon>Elasmobranchii</taxon>
        <taxon>Galeomorphii</taxon>
        <taxon>Galeoidea</taxon>
        <taxon>Orectolobiformes</taxon>
        <taxon>Hemiscylliidae</taxon>
        <taxon>Chiloscyllium</taxon>
    </lineage>
</organism>
<sequence length="475" mass="55025">MATNHHVNRLFSEVTCSICLDFFQEPVALECEHNFCRLCISRTWEQGGAFYSCPECREEFHEKKLKPNRMLANIVEGVRELNLQPRQGHPTFYCQQHDERRKLFCQDCQAAICVVCSCAKEHQGHSFIPVEEAAVLYKEKLGQAVNFLQSQKEKACQSQSQEEAQICKLQEQGKLLKEQVEADLFAIYQFLDEKKQELQSKVEQQVCQIIEPLQENVQKIHREMSSIDQIILDVQLQLSFKEPLELLQDIKLLLDRCRQEHVKPVNEPTELRTNSVITPFRYVKIWDKLKALVPAREFLKLDPKTAHPRLILSEDLISVIDGEKRRDSSFVPHRFNHWLCVLANVGFLSGQHYWDILLGNNTACVIGVVSEIADRAITKQLTPQDGYWVIEMVNGNLVNVNESGPKILPLQRKPRIIRVYLNYEKGQLSFYDAEDLCPIYTIQDKFTVKLYPLFNPHNHKEGNSEPLSICNEMEC</sequence>
<dbReference type="Gene3D" id="3.30.40.10">
    <property type="entry name" value="Zinc/RING finger domain, C3HC4 (zinc finger)"/>
    <property type="match status" value="1"/>
</dbReference>
<dbReference type="InterPro" id="IPR006574">
    <property type="entry name" value="PRY"/>
</dbReference>
<dbReference type="Gene3D" id="2.60.120.920">
    <property type="match status" value="1"/>
</dbReference>
<comment type="caution">
    <text evidence="8">The sequence shown here is derived from an EMBL/GenBank/DDBJ whole genome shotgun (WGS) entry which is preliminary data.</text>
</comment>
<dbReference type="STRING" id="137246.A0A401SLT7"/>
<dbReference type="InterPro" id="IPR043136">
    <property type="entry name" value="B30.2/SPRY_sf"/>
</dbReference>
<keyword evidence="9" id="KW-1185">Reference proteome</keyword>
<keyword evidence="3" id="KW-0862">Zinc</keyword>
<dbReference type="InterPro" id="IPR001870">
    <property type="entry name" value="B30.2/SPRY"/>
</dbReference>
<dbReference type="EMBL" id="BEZZ01000356">
    <property type="protein sequence ID" value="GCC31338.1"/>
    <property type="molecule type" value="Genomic_DNA"/>
</dbReference>
<dbReference type="AlphaFoldDB" id="A0A401SLT7"/>
<dbReference type="CDD" id="cd13733">
    <property type="entry name" value="SPRY_PRY_C-I_1"/>
    <property type="match status" value="1"/>
</dbReference>
<dbReference type="Pfam" id="PF00643">
    <property type="entry name" value="zf-B_box"/>
    <property type="match status" value="1"/>
</dbReference>
<dbReference type="InterPro" id="IPR003877">
    <property type="entry name" value="SPRY_dom"/>
</dbReference>
<evidence type="ECO:0000256" key="3">
    <source>
        <dbReference type="ARBA" id="ARBA00022833"/>
    </source>
</evidence>
<evidence type="ECO:0000313" key="8">
    <source>
        <dbReference type="EMBL" id="GCC31338.1"/>
    </source>
</evidence>
<dbReference type="SMART" id="SM00589">
    <property type="entry name" value="PRY"/>
    <property type="match status" value="1"/>
</dbReference>
<dbReference type="SUPFAM" id="SSF57850">
    <property type="entry name" value="RING/U-box"/>
    <property type="match status" value="1"/>
</dbReference>
<dbReference type="SUPFAM" id="SSF49899">
    <property type="entry name" value="Concanavalin A-like lectins/glucanases"/>
    <property type="match status" value="1"/>
</dbReference>
<dbReference type="SMART" id="SM00449">
    <property type="entry name" value="SPRY"/>
    <property type="match status" value="1"/>
</dbReference>